<dbReference type="AlphaFoldDB" id="E5Y6Y4"/>
<sequence length="109" mass="10735">MNKPLLLLVAVFALLALAAPDALATMGAGGGLPYESGLEKIQASLTGPIPFIFALAGIIGCGSALVLGSDMNGFLRGFLVVIIGVCILLGAPTVISVVTGKGALLTAGV</sequence>
<protein>
    <recommendedName>
        <fullName evidence="5">Conjugal transfer protein TrbC</fullName>
    </recommendedName>
</protein>
<evidence type="ECO:0008006" key="5">
    <source>
        <dbReference type="Google" id="ProtNLM"/>
    </source>
</evidence>
<feature type="transmembrane region" description="Helical" evidence="1">
    <location>
        <begin position="74"/>
        <end position="95"/>
    </location>
</feature>
<evidence type="ECO:0000256" key="1">
    <source>
        <dbReference type="SAM" id="Phobius"/>
    </source>
</evidence>
<evidence type="ECO:0000313" key="4">
    <source>
        <dbReference type="Proteomes" id="UP000006034"/>
    </source>
</evidence>
<dbReference type="OrthoDB" id="8708725at2"/>
<dbReference type="RefSeq" id="WP_016360385.1">
    <property type="nucleotide sequence ID" value="NZ_KE150238.1"/>
</dbReference>
<feature type="chain" id="PRO_5003203320" description="Conjugal transfer protein TrbC" evidence="2">
    <location>
        <begin position="25"/>
        <end position="109"/>
    </location>
</feature>
<keyword evidence="2" id="KW-0732">Signal</keyword>
<feature type="signal peptide" evidence="2">
    <location>
        <begin position="1"/>
        <end position="24"/>
    </location>
</feature>
<evidence type="ECO:0000313" key="3">
    <source>
        <dbReference type="EMBL" id="EFV44222.2"/>
    </source>
</evidence>
<dbReference type="eggNOG" id="COG3838">
    <property type="taxonomic scope" value="Bacteria"/>
</dbReference>
<dbReference type="HOGENOM" id="CLU_143299_0_1_7"/>
<proteinExistence type="predicted"/>
<dbReference type="GeneID" id="78084220"/>
<dbReference type="STRING" id="563192.HMPREF0179_01947"/>
<gene>
    <name evidence="3" type="ORF">HMPREF0179_01947</name>
</gene>
<dbReference type="InterPro" id="IPR007039">
    <property type="entry name" value="TrbC/VirB2"/>
</dbReference>
<accession>E5Y6Y4</accession>
<keyword evidence="1" id="KW-1133">Transmembrane helix</keyword>
<keyword evidence="1" id="KW-0812">Transmembrane</keyword>
<name>E5Y6Y4_BILW3</name>
<organism evidence="3 4">
    <name type="scientific">Bilophila wadsworthia (strain 3_1_6)</name>
    <dbReference type="NCBI Taxonomy" id="563192"/>
    <lineage>
        <taxon>Bacteria</taxon>
        <taxon>Pseudomonadati</taxon>
        <taxon>Thermodesulfobacteriota</taxon>
        <taxon>Desulfovibrionia</taxon>
        <taxon>Desulfovibrionales</taxon>
        <taxon>Desulfovibrionaceae</taxon>
        <taxon>Bilophila</taxon>
    </lineage>
</organism>
<keyword evidence="1" id="KW-0472">Membrane</keyword>
<dbReference type="Proteomes" id="UP000006034">
    <property type="component" value="Unassembled WGS sequence"/>
</dbReference>
<evidence type="ECO:0000256" key="2">
    <source>
        <dbReference type="SAM" id="SignalP"/>
    </source>
</evidence>
<dbReference type="EMBL" id="ADCP02000001">
    <property type="protein sequence ID" value="EFV44222.2"/>
    <property type="molecule type" value="Genomic_DNA"/>
</dbReference>
<reference evidence="3 4" key="1">
    <citation type="submission" date="2010-10" db="EMBL/GenBank/DDBJ databases">
        <authorList>
            <consortium name="The Broad Institute Genome Sequencing Platform"/>
            <person name="Ward D."/>
            <person name="Earl A."/>
            <person name="Feldgarden M."/>
            <person name="Young S.K."/>
            <person name="Gargeya S."/>
            <person name="Zeng Q."/>
            <person name="Alvarado L."/>
            <person name="Berlin A."/>
            <person name="Bochicchio J."/>
            <person name="Chapman S.B."/>
            <person name="Chen Z."/>
            <person name="Freedman E."/>
            <person name="Gellesch M."/>
            <person name="Goldberg J."/>
            <person name="Griggs A."/>
            <person name="Gujja S."/>
            <person name="Heilman E."/>
            <person name="Heiman D."/>
            <person name="Howarth C."/>
            <person name="Mehta T."/>
            <person name="Neiman D."/>
            <person name="Pearson M."/>
            <person name="Roberts A."/>
            <person name="Saif S."/>
            <person name="Shea T."/>
            <person name="Shenoy N."/>
            <person name="Sisk P."/>
            <person name="Stolte C."/>
            <person name="Sykes S."/>
            <person name="White J."/>
            <person name="Yandava C."/>
            <person name="Allen-Vercoe E."/>
            <person name="Sibley C."/>
            <person name="Ambrose C.E."/>
            <person name="Strauss J."/>
            <person name="Daigneault M."/>
            <person name="Haas B."/>
            <person name="Nusbaum C."/>
            <person name="Birren B."/>
        </authorList>
    </citation>
    <scope>NUCLEOTIDE SEQUENCE [LARGE SCALE GENOMIC DNA]</scope>
    <source>
        <strain evidence="3 4">3_1_6</strain>
    </source>
</reference>
<comment type="caution">
    <text evidence="3">The sequence shown here is derived from an EMBL/GenBank/DDBJ whole genome shotgun (WGS) entry which is preliminary data.</text>
</comment>
<reference evidence="3 4" key="2">
    <citation type="submission" date="2013-04" db="EMBL/GenBank/DDBJ databases">
        <title>The Genome Sequence of Bilophila wadsworthia 3_1_6.</title>
        <authorList>
            <consortium name="The Broad Institute Genomics Platform"/>
            <person name="Earl A."/>
            <person name="Ward D."/>
            <person name="Feldgarden M."/>
            <person name="Gevers D."/>
            <person name="Sibley C."/>
            <person name="Strauss J."/>
            <person name="Allen-Vercoe E."/>
            <person name="Walker B."/>
            <person name="Young S."/>
            <person name="Zeng Q."/>
            <person name="Gargeya S."/>
            <person name="Fitzgerald M."/>
            <person name="Haas B."/>
            <person name="Abouelleil A."/>
            <person name="Allen A.W."/>
            <person name="Alvarado L."/>
            <person name="Arachchi H.M."/>
            <person name="Berlin A.M."/>
            <person name="Chapman S.B."/>
            <person name="Gainer-Dewar J."/>
            <person name="Goldberg J."/>
            <person name="Griggs A."/>
            <person name="Gujja S."/>
            <person name="Hansen M."/>
            <person name="Howarth C."/>
            <person name="Imamovic A."/>
            <person name="Ireland A."/>
            <person name="Larimer J."/>
            <person name="McCowan C."/>
            <person name="Murphy C."/>
            <person name="Pearson M."/>
            <person name="Poon T.W."/>
            <person name="Priest M."/>
            <person name="Roberts A."/>
            <person name="Saif S."/>
            <person name="Shea T."/>
            <person name="Sisk P."/>
            <person name="Sykes S."/>
            <person name="Wortman J."/>
            <person name="Nusbaum C."/>
            <person name="Birren B."/>
        </authorList>
    </citation>
    <scope>NUCLEOTIDE SEQUENCE [LARGE SCALE GENOMIC DNA]</scope>
    <source>
        <strain evidence="3 4">3_1_6</strain>
    </source>
</reference>
<feature type="transmembrane region" description="Helical" evidence="1">
    <location>
        <begin position="48"/>
        <end position="67"/>
    </location>
</feature>
<dbReference type="Pfam" id="PF04956">
    <property type="entry name" value="TrbC"/>
    <property type="match status" value="1"/>
</dbReference>
<keyword evidence="4" id="KW-1185">Reference proteome</keyword>